<sequence>MTAEPNGYPAQVSIESRECSPQLLERLIGATLFPERLVGSAIINTVCRAGGRLLYVTAPPMLEADQQVDYYLGLPGGGHDSGRARVHMVSLDDATSRWLSEKVLDPENPQAAQVREVIREFVDRERRNGADVRLSYFEPSKPLERFAQALGVPGNQSRSPHIPLGTKHAGRQLFTSVGIDVPAGTGPCRNTTELAEEVARMRLSGHRTVVIKLNSTAYGGGLGNALLDLGDLVPPGTHDDAALAEQVLAALPQATLVDTKITWNDFAGMIEESGAIAEEWVEGGAARSPSFQGRLTDEGGVEAVSTHDQVLSAHSQTYTGCFFPASVEYRRTLIDYGLRIGRALLEQGVDSGDYGVDFLAMRTSAGWRLLGCELNLRATGTKHAFTTVTGLLGVSATEDGRLLIDGSERAYEASDSIMDPRYVGLRPTQLIRAVAGSRLGYDPTRKKGVVLHMMSAVVRYGKFGAVCIGENQAEARALMRSLRELVNGLAEPQASNGVLIG</sequence>
<gene>
    <name evidence="2" type="ORF">K9S39_11280</name>
</gene>
<reference evidence="2" key="1">
    <citation type="submission" date="2021-10" db="EMBL/GenBank/DDBJ databases">
        <title>Streptomyces nigrumlapis sp.nov.,an antimicrobial producing actinobacterium isolated from Black Gobi rocks.</title>
        <authorList>
            <person name="Wen Y."/>
            <person name="Zhang W."/>
            <person name="Liu X.G."/>
        </authorList>
    </citation>
    <scope>NUCLEOTIDE SEQUENCE</scope>
    <source>
        <strain evidence="2">ST13-2-2</strain>
    </source>
</reference>
<protein>
    <submittedName>
        <fullName evidence="2">Peptide ligase PGM1-related protein</fullName>
    </submittedName>
</protein>
<dbReference type="Proteomes" id="UP000830115">
    <property type="component" value="Chromosome"/>
</dbReference>
<dbReference type="RefSeq" id="WP_248863206.1">
    <property type="nucleotide sequence ID" value="NZ_CP086322.1"/>
</dbReference>
<organism evidence="2 3">
    <name type="scientific">Streptomyces halobius</name>
    <dbReference type="NCBI Taxonomy" id="2879846"/>
    <lineage>
        <taxon>Bacteria</taxon>
        <taxon>Bacillati</taxon>
        <taxon>Actinomycetota</taxon>
        <taxon>Actinomycetes</taxon>
        <taxon>Kitasatosporales</taxon>
        <taxon>Streptomycetaceae</taxon>
        <taxon>Streptomyces</taxon>
    </lineage>
</organism>
<keyword evidence="2" id="KW-0436">Ligase</keyword>
<accession>A0ABY4M3K9</accession>
<evidence type="ECO:0000259" key="1">
    <source>
        <dbReference type="Pfam" id="PF18105"/>
    </source>
</evidence>
<dbReference type="EMBL" id="CP086322">
    <property type="protein sequence ID" value="UQA92344.1"/>
    <property type="molecule type" value="Genomic_DNA"/>
</dbReference>
<feature type="domain" description="PGM1 C-terminal" evidence="1">
    <location>
        <begin position="429"/>
        <end position="482"/>
    </location>
</feature>
<evidence type="ECO:0000313" key="2">
    <source>
        <dbReference type="EMBL" id="UQA92344.1"/>
    </source>
</evidence>
<proteinExistence type="predicted"/>
<keyword evidence="3" id="KW-1185">Reference proteome</keyword>
<evidence type="ECO:0000313" key="3">
    <source>
        <dbReference type="Proteomes" id="UP000830115"/>
    </source>
</evidence>
<dbReference type="Pfam" id="PF18105">
    <property type="entry name" value="PGM1_C"/>
    <property type="match status" value="1"/>
</dbReference>
<name>A0ABY4M3K9_9ACTN</name>
<dbReference type="InterPro" id="IPR041356">
    <property type="entry name" value="PGM1_C"/>
</dbReference>
<dbReference type="GO" id="GO:0016874">
    <property type="term" value="F:ligase activity"/>
    <property type="evidence" value="ECO:0007669"/>
    <property type="project" value="UniProtKB-KW"/>
</dbReference>